<dbReference type="GO" id="GO:0008237">
    <property type="term" value="F:metallopeptidase activity"/>
    <property type="evidence" value="ECO:0007669"/>
    <property type="project" value="InterPro"/>
</dbReference>
<dbReference type="SUPFAM" id="SSF55486">
    <property type="entry name" value="Metalloproteases ('zincins'), catalytic domain"/>
    <property type="match status" value="1"/>
</dbReference>
<feature type="domain" description="Peptidase M1 membrane alanine aminopeptidase" evidence="2">
    <location>
        <begin position="854"/>
        <end position="1053"/>
    </location>
</feature>
<feature type="transmembrane region" description="Helical" evidence="1">
    <location>
        <begin position="361"/>
        <end position="381"/>
    </location>
</feature>
<gene>
    <name evidence="3" type="ORF">PL2TA16_00643</name>
</gene>
<feature type="transmembrane region" description="Helical" evidence="1">
    <location>
        <begin position="17"/>
        <end position="35"/>
    </location>
</feature>
<feature type="transmembrane region" description="Helical" evidence="1">
    <location>
        <begin position="102"/>
        <end position="127"/>
    </location>
</feature>
<feature type="transmembrane region" description="Helical" evidence="1">
    <location>
        <begin position="323"/>
        <end position="341"/>
    </location>
</feature>
<comment type="caution">
    <text evidence="3">The sequence shown here is derived from an EMBL/GenBank/DDBJ whole genome shotgun (WGS) entry which is preliminary data.</text>
</comment>
<evidence type="ECO:0000259" key="2">
    <source>
        <dbReference type="Pfam" id="PF01433"/>
    </source>
</evidence>
<evidence type="ECO:0000256" key="1">
    <source>
        <dbReference type="SAM" id="Phobius"/>
    </source>
</evidence>
<keyword evidence="1" id="KW-0812">Transmembrane</keyword>
<keyword evidence="1" id="KW-1133">Transmembrane helix</keyword>
<accession>V4HXW1</accession>
<feature type="transmembrane region" description="Helical" evidence="1">
    <location>
        <begin position="177"/>
        <end position="196"/>
    </location>
</feature>
<keyword evidence="3" id="KW-0031">Aminopeptidase</keyword>
<dbReference type="AlphaFoldDB" id="V4HXW1"/>
<sequence>MLINTVQFELSTIFSRWMVYVLALLLISLSAYTVYQYGITYQVVPINAPYTYIELVREESIILMILAAIFVGRVAISNHIFSTQELIFCRPINHWAYHFARLSAIFIVVALLSCLTLITSVVCAYIGWQWQLLPSDVIGPFQWDFILSPLIIIMLPNALYYSLLFYAIGITFKSQRAVAGMSIALVVLTGLLLAWAEAARLHGGARLHEWLMLLDISAFSHIINQTVYWSIYEKQTQTLSLSPALLFNRCLWLLVTLAIFLGAIKVSLLHKRFVQFKRKQTFEPQSQDVHLNKETHAIKKRPSNIWLLYRQVKFEVFHIVTKPSFWFVLGLSVFITLWFPMESDFGTPYWRVTYAMIEQLDAVLLIPIFMVLLFYCPELIWRERESGIGTILECYPIKNQLLWSAKFIAALFIVMAILAVSVSASVKLQLDSGIGIEAIELQQYLFSVGVVSATTVACLLSLTFFVHAISLNRATGTAVMAVLIIAFQFTPPMLSFALFPTMVYSDLNGYGQSIFATIVYFIYWGSLSIILAILGYLLWPRGESPNLRARLSVLFRQLSKKDKHIILLSSVLFFASGSHIFYNSVLSPSTEMQSIDDDTAVAYEKTFSSHRLKLPPTIQQVDIKADIYPKVPSIKAIVKLSLLNSQDIPINKMIVNTPLLTGSWEVKSEDGQLASSGLDVAHWFVFNEPLAPGDTAHIDIVVELAPNMYDNMSQVVENGTFINNNELFPVFGYDTSMYITDPDKRTEYGLTGEANVINQLNNSIFHNDPLIGEYVTFRAELTTDAEQIAMAPGILTEHEVKGHRAKYVYTMEQPMVNYYSIQSFKLEAKHERHKGVDLSLYYHPDHAWNIDTMMDAAKDSLDYFSKEFGPYQHSELRIIEFPRYRQFAQSFANTIPFSEEIGFRHDTRGAGVYNIPYFVTAHEVAHQWWGHQLAAANVEGAEMLIESLAEYSALQVVKEKYYHGALRQYKKYSLDAYLSARGGEPEYPLYITASQSFVHYEKGALAMLALAQSIGESKLNQLLKKFIEQQSVSSKFATTTDLITLINANINSKQQALVQDLFQEMTFYNLRIDSAYVGEKNTETGLYPVTVVVEASKYFADEYGKETEAELEDSIELAVVAGNPEDVTRSLNEYHRKEYPITSGLNTIVMHVYDPFGLYVIIDPYLYRIDKNTRDNFVQIDYVQ</sequence>
<dbReference type="Pfam" id="PF01433">
    <property type="entry name" value="Peptidase_M1"/>
    <property type="match status" value="1"/>
</dbReference>
<dbReference type="RefSeq" id="WP_023398031.1">
    <property type="nucleotide sequence ID" value="NZ_AUSV01000013.1"/>
</dbReference>
<dbReference type="EMBL" id="AUSV01000013">
    <property type="protein sequence ID" value="ESP94643.1"/>
    <property type="molecule type" value="Genomic_DNA"/>
</dbReference>
<feature type="transmembrane region" description="Helical" evidence="1">
    <location>
        <begin position="251"/>
        <end position="269"/>
    </location>
</feature>
<dbReference type="Gene3D" id="1.10.390.10">
    <property type="entry name" value="Neutral Protease Domain 2"/>
    <property type="match status" value="1"/>
</dbReference>
<dbReference type="InterPro" id="IPR014782">
    <property type="entry name" value="Peptidase_M1_dom"/>
</dbReference>
<dbReference type="GO" id="GO:0008270">
    <property type="term" value="F:zinc ion binding"/>
    <property type="evidence" value="ECO:0007669"/>
    <property type="project" value="InterPro"/>
</dbReference>
<dbReference type="InterPro" id="IPR027268">
    <property type="entry name" value="Peptidase_M4/M1_CTD_sf"/>
</dbReference>
<organism evidence="3 4">
    <name type="scientific">Pseudoalteromonas luteoviolacea (strain 2ta16)</name>
    <dbReference type="NCBI Taxonomy" id="1353533"/>
    <lineage>
        <taxon>Bacteria</taxon>
        <taxon>Pseudomonadati</taxon>
        <taxon>Pseudomonadota</taxon>
        <taxon>Gammaproteobacteria</taxon>
        <taxon>Alteromonadales</taxon>
        <taxon>Pseudoalteromonadaceae</taxon>
        <taxon>Pseudoalteromonas</taxon>
    </lineage>
</organism>
<reference evidence="3 4" key="1">
    <citation type="submission" date="2013-07" db="EMBL/GenBank/DDBJ databases">
        <title>Draft genome sequence of Pseudoalteromonas luteoviolacea 2ta16.</title>
        <authorList>
            <person name="Allen E.E."/>
            <person name="Azam F."/>
            <person name="Podell S."/>
        </authorList>
    </citation>
    <scope>NUCLEOTIDE SEQUENCE [LARGE SCALE GENOMIC DNA]</scope>
    <source>
        <strain evidence="3 4">2ta16</strain>
    </source>
</reference>
<dbReference type="PATRIC" id="fig|1353533.3.peg.1080"/>
<feature type="transmembrane region" description="Helical" evidence="1">
    <location>
        <begin position="147"/>
        <end position="170"/>
    </location>
</feature>
<feature type="transmembrane region" description="Helical" evidence="1">
    <location>
        <begin position="444"/>
        <end position="466"/>
    </location>
</feature>
<feature type="transmembrane region" description="Helical" evidence="1">
    <location>
        <begin position="478"/>
        <end position="498"/>
    </location>
</feature>
<keyword evidence="1" id="KW-0472">Membrane</keyword>
<name>V4HXW1_PSEL2</name>
<dbReference type="Proteomes" id="UP000017820">
    <property type="component" value="Unassembled WGS sequence"/>
</dbReference>
<proteinExistence type="predicted"/>
<feature type="transmembrane region" description="Helical" evidence="1">
    <location>
        <begin position="565"/>
        <end position="582"/>
    </location>
</feature>
<evidence type="ECO:0000313" key="3">
    <source>
        <dbReference type="EMBL" id="ESP94643.1"/>
    </source>
</evidence>
<keyword evidence="3" id="KW-0378">Hydrolase</keyword>
<evidence type="ECO:0000313" key="4">
    <source>
        <dbReference type="Proteomes" id="UP000017820"/>
    </source>
</evidence>
<dbReference type="GO" id="GO:0004177">
    <property type="term" value="F:aminopeptidase activity"/>
    <property type="evidence" value="ECO:0007669"/>
    <property type="project" value="UniProtKB-KW"/>
</dbReference>
<feature type="transmembrane region" description="Helical" evidence="1">
    <location>
        <begin position="401"/>
        <end position="424"/>
    </location>
</feature>
<keyword evidence="3" id="KW-0645">Protease</keyword>
<feature type="transmembrane region" description="Helical" evidence="1">
    <location>
        <begin position="518"/>
        <end position="539"/>
    </location>
</feature>
<protein>
    <submittedName>
        <fullName evidence="3">Aminopeptidase N</fullName>
    </submittedName>
</protein>
<feature type="transmembrane region" description="Helical" evidence="1">
    <location>
        <begin position="61"/>
        <end position="81"/>
    </location>
</feature>